<evidence type="ECO:0000256" key="3">
    <source>
        <dbReference type="ARBA" id="ARBA00022670"/>
    </source>
</evidence>
<dbReference type="GO" id="GO:0070139">
    <property type="term" value="F:SUMO-specific endopeptidase activity"/>
    <property type="evidence" value="ECO:0007669"/>
    <property type="project" value="TreeGrafter"/>
</dbReference>
<keyword evidence="5" id="KW-0378">Hydrolase</keyword>
<feature type="compositionally biased region" description="Polar residues" evidence="6">
    <location>
        <begin position="111"/>
        <end position="148"/>
    </location>
</feature>
<evidence type="ECO:0000256" key="1">
    <source>
        <dbReference type="ARBA" id="ARBA00005234"/>
    </source>
</evidence>
<dbReference type="InterPro" id="IPR051947">
    <property type="entry name" value="Sentrin-specific_protease"/>
</dbReference>
<dbReference type="SUPFAM" id="SSF54001">
    <property type="entry name" value="Cysteine proteinases"/>
    <property type="match status" value="1"/>
</dbReference>
<keyword evidence="4" id="KW-0833">Ubl conjugation pathway</keyword>
<feature type="region of interest" description="Disordered" evidence="6">
    <location>
        <begin position="289"/>
        <end position="335"/>
    </location>
</feature>
<feature type="region of interest" description="Disordered" evidence="6">
    <location>
        <begin position="221"/>
        <end position="245"/>
    </location>
</feature>
<feature type="region of interest" description="Disordered" evidence="6">
    <location>
        <begin position="461"/>
        <end position="520"/>
    </location>
</feature>
<feature type="compositionally biased region" description="Polar residues" evidence="6">
    <location>
        <begin position="226"/>
        <end position="239"/>
    </location>
</feature>
<dbReference type="InterPro" id="IPR038765">
    <property type="entry name" value="Papain-like_cys_pep_sf"/>
</dbReference>
<dbReference type="InterPro" id="IPR003653">
    <property type="entry name" value="Peptidase_C48_C"/>
</dbReference>
<feature type="region of interest" description="Disordered" evidence="6">
    <location>
        <begin position="738"/>
        <end position="811"/>
    </location>
</feature>
<dbReference type="PROSITE" id="PS50600">
    <property type="entry name" value="ULP_PROTEASE"/>
    <property type="match status" value="1"/>
</dbReference>
<dbReference type="PANTHER" id="PTHR46896:SF3">
    <property type="entry name" value="FI06413P-RELATED"/>
    <property type="match status" value="1"/>
</dbReference>
<accession>A0A9W8WY97</accession>
<evidence type="ECO:0000256" key="5">
    <source>
        <dbReference type="ARBA" id="ARBA00022801"/>
    </source>
</evidence>
<evidence type="ECO:0000313" key="9">
    <source>
        <dbReference type="Proteomes" id="UP001140562"/>
    </source>
</evidence>
<gene>
    <name evidence="8" type="ORF">N0V87_005520</name>
</gene>
<feature type="compositionally biased region" description="Basic and acidic residues" evidence="6">
    <location>
        <begin position="753"/>
        <end position="766"/>
    </location>
</feature>
<protein>
    <recommendedName>
        <fullName evidence="7">Ubiquitin-like protease family profile domain-containing protein</fullName>
    </recommendedName>
</protein>
<evidence type="ECO:0000256" key="4">
    <source>
        <dbReference type="ARBA" id="ARBA00022786"/>
    </source>
</evidence>
<feature type="region of interest" description="Disordered" evidence="6">
    <location>
        <begin position="928"/>
        <end position="1183"/>
    </location>
</feature>
<evidence type="ECO:0000256" key="6">
    <source>
        <dbReference type="SAM" id="MobiDB-lite"/>
    </source>
</evidence>
<feature type="compositionally biased region" description="Basic and acidic residues" evidence="6">
    <location>
        <begin position="301"/>
        <end position="310"/>
    </location>
</feature>
<feature type="compositionally biased region" description="Polar residues" evidence="6">
    <location>
        <begin position="12"/>
        <end position="25"/>
    </location>
</feature>
<feature type="region of interest" description="Disordered" evidence="6">
    <location>
        <begin position="1215"/>
        <end position="1255"/>
    </location>
</feature>
<feature type="compositionally biased region" description="Low complexity" evidence="6">
    <location>
        <begin position="1115"/>
        <end position="1131"/>
    </location>
</feature>
<reference evidence="8" key="1">
    <citation type="submission" date="2022-10" db="EMBL/GenBank/DDBJ databases">
        <title>Tapping the CABI collections for fungal endophytes: first genome assemblies for Collariella, Neodidymelliopsis, Ascochyta clinopodiicola, Didymella pomorum, Didymosphaeria variabile, Neocosmospora piperis and Neocucurbitaria cava.</title>
        <authorList>
            <person name="Hill R."/>
        </authorList>
    </citation>
    <scope>NUCLEOTIDE SEQUENCE</scope>
    <source>
        <strain evidence="8">IMI 360193</strain>
    </source>
</reference>
<feature type="compositionally biased region" description="Low complexity" evidence="6">
    <location>
        <begin position="963"/>
        <end position="991"/>
    </location>
</feature>
<feature type="compositionally biased region" description="Polar residues" evidence="6">
    <location>
        <begin position="56"/>
        <end position="71"/>
    </location>
</feature>
<feature type="compositionally biased region" description="Polar residues" evidence="6">
    <location>
        <begin position="691"/>
        <end position="705"/>
    </location>
</feature>
<dbReference type="OrthoDB" id="442460at2759"/>
<feature type="domain" description="Ubiquitin-like protease family profile" evidence="7">
    <location>
        <begin position="568"/>
        <end position="880"/>
    </location>
</feature>
<comment type="similarity">
    <text evidence="1">Belongs to the peptidase C48 family.</text>
</comment>
<feature type="compositionally biased region" description="Polar residues" evidence="6">
    <location>
        <begin position="1074"/>
        <end position="1092"/>
    </location>
</feature>
<keyword evidence="3" id="KW-0645">Protease</keyword>
<dbReference type="PANTHER" id="PTHR46896">
    <property type="entry name" value="SENTRIN-SPECIFIC PROTEASE"/>
    <property type="match status" value="1"/>
</dbReference>
<dbReference type="Proteomes" id="UP001140562">
    <property type="component" value="Unassembled WGS sequence"/>
</dbReference>
<evidence type="ECO:0000259" key="7">
    <source>
        <dbReference type="PROSITE" id="PS50600"/>
    </source>
</evidence>
<dbReference type="GO" id="GO:0016926">
    <property type="term" value="P:protein desumoylation"/>
    <property type="evidence" value="ECO:0007669"/>
    <property type="project" value="TreeGrafter"/>
</dbReference>
<feature type="compositionally biased region" description="Basic residues" evidence="6">
    <location>
        <begin position="160"/>
        <end position="169"/>
    </location>
</feature>
<keyword evidence="2" id="KW-0597">Phosphoprotein</keyword>
<evidence type="ECO:0000313" key="8">
    <source>
        <dbReference type="EMBL" id="KAJ4336228.1"/>
    </source>
</evidence>
<feature type="compositionally biased region" description="Polar residues" evidence="6">
    <location>
        <begin position="1301"/>
        <end position="1310"/>
    </location>
</feature>
<comment type="caution">
    <text evidence="8">The sequence shown here is derived from an EMBL/GenBank/DDBJ whole genome shotgun (WGS) entry which is preliminary data.</text>
</comment>
<dbReference type="Gene3D" id="3.40.395.10">
    <property type="entry name" value="Adenoviral Proteinase, Chain A"/>
    <property type="match status" value="1"/>
</dbReference>
<organism evidence="8 9">
    <name type="scientific">Didymella glomerata</name>
    <dbReference type="NCBI Taxonomy" id="749621"/>
    <lineage>
        <taxon>Eukaryota</taxon>
        <taxon>Fungi</taxon>
        <taxon>Dikarya</taxon>
        <taxon>Ascomycota</taxon>
        <taxon>Pezizomycotina</taxon>
        <taxon>Dothideomycetes</taxon>
        <taxon>Pleosporomycetidae</taxon>
        <taxon>Pleosporales</taxon>
        <taxon>Pleosporineae</taxon>
        <taxon>Didymellaceae</taxon>
        <taxon>Didymella</taxon>
    </lineage>
</organism>
<name>A0A9W8WY97_9PLEO</name>
<feature type="compositionally biased region" description="Polar residues" evidence="6">
    <location>
        <begin position="1020"/>
        <end position="1045"/>
    </location>
</feature>
<dbReference type="GO" id="GO:0005634">
    <property type="term" value="C:nucleus"/>
    <property type="evidence" value="ECO:0007669"/>
    <property type="project" value="TreeGrafter"/>
</dbReference>
<feature type="region of interest" description="Disordered" evidence="6">
    <location>
        <begin position="1"/>
        <end position="206"/>
    </location>
</feature>
<feature type="region of interest" description="Disordered" evidence="6">
    <location>
        <begin position="674"/>
        <end position="713"/>
    </location>
</feature>
<feature type="compositionally biased region" description="Polar residues" evidence="6">
    <location>
        <begin position="941"/>
        <end position="950"/>
    </location>
</feature>
<feature type="compositionally biased region" description="Basic and acidic residues" evidence="6">
    <location>
        <begin position="1093"/>
        <end position="1103"/>
    </location>
</feature>
<evidence type="ECO:0000256" key="2">
    <source>
        <dbReference type="ARBA" id="ARBA00022553"/>
    </source>
</evidence>
<keyword evidence="9" id="KW-1185">Reference proteome</keyword>
<dbReference type="GO" id="GO:0005737">
    <property type="term" value="C:cytoplasm"/>
    <property type="evidence" value="ECO:0007669"/>
    <property type="project" value="TreeGrafter"/>
</dbReference>
<sequence>MKKPDAGKGVQPMNTLNRSYASGTTPAHGKSRTYARLDRNAAKLSGREVLFPGSEQYRQQRLQQRTANSSGHGVVHTSSTKRRKTENPNANASSPVEIPDDEDEVALSPRRASTPQARSTISLGSPHSSISKQSGTEPKPASQPTSEFRNTEWILDPRRNARPRPRRPGSKGAGEGRKGSPAVVPFLGAGTQPAEQGSVIHDDYDLSPKAPRSVILQDCEQGVDSKPSQPKAQRSTGLKSSHFKNKSNMNINESIARKPAKEENHRIALEQAGSKRLSKNLREFRHAEHLNDPISGSEDELAQKDSDTSKAGRRQSLSTTMLKDDAREQSDATGTSYRLRYARSYNLNVSSKDLRLRQVEPGSKTYRVTTPDSEGNVQTLDIIDLGCVNRSDFDNLNRIRLLGPSKNGGRYWFDLQFAEDEKFRNFRDNFVLRECLQGLVHKDTIMIDMFKKPLQWNDKIGKSPMVKERTPTSQAPSGEGRTSERSLIAGLTHDAQDADSSALTRPAASTRSRPRAARVTRATAPIYDREVTEEKEPDRYSVIHGLGKRWAKPLDYSVDSGFLKRRKATIEYDDLEKLDEGQMLNDSIMTFYMLYLFEKLNVSIDQVYFFNTHFFPTLIKKVKGQDGINYEGVRSWTKRDDVFSYDYVVVPMHEDLHWYLGIICNVSNIQRKPEHEALQDDSQDLAHGPNSLHTSQLPTAVSNDIGSAKPGEPVAATSALDDAVDAKDDDNDDANLFEEEKELDLIDPNAETADGHEHKISERTIGDEVSLAALSPAAPKESSSKLASGKVKQASKKKRDHKPPARDPDKPIIMMLDSLGQTRTVATRALRQWLEAEGRDKRGMDVEIDNRGLYPKGSQIPTQNNYSDCGLYVLGYLRKFFMNPNEFTKKLLRYEMSAESDWPDMDPSKMREEIRDLIFELNDARDGARKEAHKAKKHCSSKNTSASPTKAGSKEVSHGVKQTETTETQSGAAAAAAIEATSTSAATTGKTVTPPADAPRLGSPFRPSAATEAAQKDNTARASLTAQGLPSASMETLVQQRQSSAKRAKSPEVRIAVTSPHESSIYKPFDSAGDRSTQPTRRSADLTSSLQNHDLRSTGEGKLRMPSAKSGKVISPSNPMRQRPMPSSPSQARTRSGSHDDPIPVDDSQDLDVPARNHSQSAREPPPEVVELDRSQESVRGPFRRVYREAQSSPIRHREVRQQFVNRDDSIREVDGREWEEQNDPEIMRASEESLENERERLTRRAHQHPQLRDYPMEDILDAQVAYSQFSHTVHEIPDTQDPQPMEVDNGDEVIPESPEQRTSSPMLMD</sequence>
<proteinExistence type="inferred from homology"/>
<feature type="compositionally biased region" description="Basic residues" evidence="6">
    <location>
        <begin position="931"/>
        <end position="940"/>
    </location>
</feature>
<dbReference type="Pfam" id="PF02902">
    <property type="entry name" value="Peptidase_C48"/>
    <property type="match status" value="1"/>
</dbReference>
<feature type="region of interest" description="Disordered" evidence="6">
    <location>
        <begin position="1271"/>
        <end position="1310"/>
    </location>
</feature>
<feature type="compositionally biased region" description="Basic and acidic residues" evidence="6">
    <location>
        <begin position="461"/>
        <end position="470"/>
    </location>
</feature>
<dbReference type="EMBL" id="JAPEUV010000051">
    <property type="protein sequence ID" value="KAJ4336228.1"/>
    <property type="molecule type" value="Genomic_DNA"/>
</dbReference>
<dbReference type="GO" id="GO:0006508">
    <property type="term" value="P:proteolysis"/>
    <property type="evidence" value="ECO:0007669"/>
    <property type="project" value="UniProtKB-KW"/>
</dbReference>
<feature type="compositionally biased region" description="Basic and acidic residues" evidence="6">
    <location>
        <begin position="1215"/>
        <end position="1243"/>
    </location>
</feature>